<feature type="region of interest" description="Disordered" evidence="1">
    <location>
        <begin position="320"/>
        <end position="352"/>
    </location>
</feature>
<accession>A0A813D3H0</accession>
<dbReference type="Proteomes" id="UP000654075">
    <property type="component" value="Unassembled WGS sequence"/>
</dbReference>
<dbReference type="SUPFAM" id="SSF53335">
    <property type="entry name" value="S-adenosyl-L-methionine-dependent methyltransferases"/>
    <property type="match status" value="1"/>
</dbReference>
<comment type="caution">
    <text evidence="2">The sequence shown here is derived from an EMBL/GenBank/DDBJ whole genome shotgun (WGS) entry which is preliminary data.</text>
</comment>
<reference evidence="2" key="1">
    <citation type="submission" date="2021-02" db="EMBL/GenBank/DDBJ databases">
        <authorList>
            <person name="Dougan E. K."/>
            <person name="Rhodes N."/>
            <person name="Thang M."/>
            <person name="Chan C."/>
        </authorList>
    </citation>
    <scope>NUCLEOTIDE SEQUENCE</scope>
</reference>
<dbReference type="OrthoDB" id="19482at2759"/>
<feature type="compositionally biased region" description="Polar residues" evidence="1">
    <location>
        <begin position="320"/>
        <end position="330"/>
    </location>
</feature>
<sequence>MRLVNVRTLVLGTTLLQTDADPYSSLARPRMLEPVGEDEESFVNSAWRFERFEAELKLQEGSSYPRPLRVSGWLTGTGGFFSNCWGPCSGDFCLTEKLCCSGDSRSASQCFDGRYFTKELCCDPDLSSAGNSPDNMLMRHEAILGIEQQYQRLNMRQLEHLATLGLPLAGRSVLELGARSGQLTSFFTDRGCKVTVVEPRHGNLLLLRKKLAKRLMFPDPSRVTLLSMDLEKDMPAGQWDVVFCYGLLYHLARPQEFLDRLAAQVGDILILETVVAWNSSYWSDEDPRALSMGLASRVQRLSRRAIFEILKSRFPHTYVPRSQPSHSSYPTDWGSEEPPSRPRAVFIASRRPLMKDSASSSLLTQLPRYQRPA</sequence>
<evidence type="ECO:0000313" key="3">
    <source>
        <dbReference type="Proteomes" id="UP000654075"/>
    </source>
</evidence>
<dbReference type="InterPro" id="IPR029063">
    <property type="entry name" value="SAM-dependent_MTases_sf"/>
</dbReference>
<evidence type="ECO:0000313" key="2">
    <source>
        <dbReference type="EMBL" id="CAE8581030.1"/>
    </source>
</evidence>
<dbReference type="Gene3D" id="3.40.50.150">
    <property type="entry name" value="Vaccinia Virus protein VP39"/>
    <property type="match status" value="1"/>
</dbReference>
<evidence type="ECO:0000256" key="1">
    <source>
        <dbReference type="SAM" id="MobiDB-lite"/>
    </source>
</evidence>
<dbReference type="EMBL" id="CAJNNV010000011">
    <property type="protein sequence ID" value="CAE8581030.1"/>
    <property type="molecule type" value="Genomic_DNA"/>
</dbReference>
<protein>
    <recommendedName>
        <fullName evidence="4">Methyltransferase domain-containing protein</fullName>
    </recommendedName>
</protein>
<dbReference type="AlphaFoldDB" id="A0A813D3H0"/>
<dbReference type="CDD" id="cd02440">
    <property type="entry name" value="AdoMet_MTases"/>
    <property type="match status" value="1"/>
</dbReference>
<keyword evidence="3" id="KW-1185">Reference proteome</keyword>
<organism evidence="2 3">
    <name type="scientific">Polarella glacialis</name>
    <name type="common">Dinoflagellate</name>
    <dbReference type="NCBI Taxonomy" id="89957"/>
    <lineage>
        <taxon>Eukaryota</taxon>
        <taxon>Sar</taxon>
        <taxon>Alveolata</taxon>
        <taxon>Dinophyceae</taxon>
        <taxon>Suessiales</taxon>
        <taxon>Suessiaceae</taxon>
        <taxon>Polarella</taxon>
    </lineage>
</organism>
<gene>
    <name evidence="2" type="ORF">PGLA1383_LOCUS63</name>
</gene>
<proteinExistence type="predicted"/>
<evidence type="ECO:0008006" key="4">
    <source>
        <dbReference type="Google" id="ProtNLM"/>
    </source>
</evidence>
<dbReference type="Pfam" id="PF13489">
    <property type="entry name" value="Methyltransf_23"/>
    <property type="match status" value="1"/>
</dbReference>
<name>A0A813D3H0_POLGL</name>